<name>A0ABT6KPS8_9MICO</name>
<evidence type="ECO:0000256" key="1">
    <source>
        <dbReference type="SAM" id="SignalP"/>
    </source>
</evidence>
<protein>
    <submittedName>
        <fullName evidence="2">Cell wall-binding protein</fullName>
    </submittedName>
</protein>
<dbReference type="SUPFAM" id="SSF51126">
    <property type="entry name" value="Pectin lyase-like"/>
    <property type="match status" value="1"/>
</dbReference>
<sequence length="1198" mass="125752">MIRTRVDRFRAWRASAIVAALAVVASPLGAIAPAAAASSVELFASPTGAGSDCTVAAPCSIVEAQAAARSLLAADESVTVTLADGRYDLASTLQFTPEDSGSEGDPAIWRAATPGAVTLSGGTSITGWSIDDETRGIWVADVPDGSQSRQLYVDGEWAPIARASAQELGFFGGWTGTSTGYTITDASARQWFQSVDPDDAPRVEFVYDGKTGHWTQGRCLVDGVTDNANSTNLTMLPVCWDGMTKRPPRAGIESGDLPNMPTSTIPSRIENHPSLLSAGEWYLDEDDNKLYYALPEGKDIASLDITLPRLERLVTVAGSLADPVHDIRFEGLQFSYATWLGPSTTGFAEVQSNLHITEEPTQGKCNVGNLGGSCPYGALTQPLANVDVSGSRNIAFVDNTFRALGGAALGVRYGAEGTVVTGNEITSTSSTGLYLGCTYDPQPWDASTHNGIKENCTPDASVVAGDAIGDNEIVRNTTVSNNVIHAVGLDYKAAPGVTILFGQELTLVNNEVFDTPYTAITAGIVQGHATDADNPENNPNVNARNVISNNLLYNYMQYLRDGGAIYVEGHQGQYVLDDEGDLDVEATMANGLLAEGNVAFNDAPETNYTYYDDAGSQFLRWVGNVAMGTNGASQGGCSPGGYIWTTDNYFSKQIGRFSDCEPPRVGIVASGNTVIPSRASLADIPEAVIASAGLDPDYQASSTAEQPQLQYVSDRAADGRVLLAITNLSDDTPVYAGLTKLDSRRVSSTFVEAIVPESLIGYTIAIEQPDAWTRVNETDPSVSYPGWTLAGGRTFGDYQNDIIYTEANGATATVTFTGTQVRIYGEKNADQGDLDIAIDGGPAETISTYADQREVDTVVFESQPLAAGTHTVTITKRSGQYAVIDGYSYIRVQPPVSDVVVDRIAGASRYDVAVNISQSAYPETAPVVYVASGENYPDALSAGPAAASEGGPLLLVRPTAMPALIRAEIVRLNPAKIVVVGGPASVNEDVFFSLSSLADEVVRVDGADRYQVSRNVAEYAFGGADVPLAYLATGEKFPDALTAGGAAGSQDAPVVLVRGSASELDADTAALLEGFSTTDTRVLGGEASVSQGVFDDINEITTAKRLGGADRYQAARAINMDAFDEAERAFLTTGLNFPDALTGSAWAAAAAAPMFVVPGTCVPAGVLSDLDTLGVTKVTLLGGTSSLTSAVFTLTPCA</sequence>
<gene>
    <name evidence="2" type="ORF">M2152_002178</name>
</gene>
<dbReference type="InterPro" id="IPR012334">
    <property type="entry name" value="Pectin_lyas_fold"/>
</dbReference>
<keyword evidence="1" id="KW-0732">Signal</keyword>
<dbReference type="Gene3D" id="2.160.20.10">
    <property type="entry name" value="Single-stranded right-handed beta-helix, Pectin lyase-like"/>
    <property type="match status" value="1"/>
</dbReference>
<dbReference type="EMBL" id="JARXVQ010000001">
    <property type="protein sequence ID" value="MDH6181996.1"/>
    <property type="molecule type" value="Genomic_DNA"/>
</dbReference>
<evidence type="ECO:0000313" key="3">
    <source>
        <dbReference type="Proteomes" id="UP001160142"/>
    </source>
</evidence>
<dbReference type="InterPro" id="IPR006626">
    <property type="entry name" value="PbH1"/>
</dbReference>
<reference evidence="2 3" key="1">
    <citation type="submission" date="2023-04" db="EMBL/GenBank/DDBJ databases">
        <title>Genome Encyclopedia of Bacteria and Archaea VI: Functional Genomics of Type Strains.</title>
        <authorList>
            <person name="Whitman W."/>
        </authorList>
    </citation>
    <scope>NUCLEOTIDE SEQUENCE [LARGE SCALE GENOMIC DNA]</scope>
    <source>
        <strain evidence="2 3">SG_E_30_P1</strain>
    </source>
</reference>
<dbReference type="PANTHER" id="PTHR36453:SF1">
    <property type="entry name" value="RIGHT HANDED BETA HELIX DOMAIN-CONTAINING PROTEIN"/>
    <property type="match status" value="1"/>
</dbReference>
<dbReference type="RefSeq" id="WP_322134289.1">
    <property type="nucleotide sequence ID" value="NZ_CP085036.1"/>
</dbReference>
<accession>A0ABT6KPS8</accession>
<organism evidence="2 3">
    <name type="scientific">Antiquaquibacter oligotrophicus</name>
    <dbReference type="NCBI Taxonomy" id="2880260"/>
    <lineage>
        <taxon>Bacteria</taxon>
        <taxon>Bacillati</taxon>
        <taxon>Actinomycetota</taxon>
        <taxon>Actinomycetes</taxon>
        <taxon>Micrococcales</taxon>
        <taxon>Microbacteriaceae</taxon>
        <taxon>Antiquaquibacter</taxon>
    </lineage>
</organism>
<dbReference type="Gene3D" id="2.60.120.260">
    <property type="entry name" value="Galactose-binding domain-like"/>
    <property type="match status" value="1"/>
</dbReference>
<dbReference type="SMART" id="SM00710">
    <property type="entry name" value="PbH1"/>
    <property type="match status" value="5"/>
</dbReference>
<keyword evidence="3" id="KW-1185">Reference proteome</keyword>
<dbReference type="InterPro" id="IPR007253">
    <property type="entry name" value="Cell_wall-bd_2"/>
</dbReference>
<evidence type="ECO:0000313" key="2">
    <source>
        <dbReference type="EMBL" id="MDH6181996.1"/>
    </source>
</evidence>
<dbReference type="PANTHER" id="PTHR36453">
    <property type="entry name" value="SECRETED PROTEIN-RELATED"/>
    <property type="match status" value="1"/>
</dbReference>
<feature type="signal peptide" evidence="1">
    <location>
        <begin position="1"/>
        <end position="36"/>
    </location>
</feature>
<dbReference type="Pfam" id="PF04122">
    <property type="entry name" value="CW_binding_2"/>
    <property type="match status" value="3"/>
</dbReference>
<comment type="caution">
    <text evidence="2">The sequence shown here is derived from an EMBL/GenBank/DDBJ whole genome shotgun (WGS) entry which is preliminary data.</text>
</comment>
<feature type="chain" id="PRO_5046272224" evidence="1">
    <location>
        <begin position="37"/>
        <end position="1198"/>
    </location>
</feature>
<dbReference type="Proteomes" id="UP001160142">
    <property type="component" value="Unassembled WGS sequence"/>
</dbReference>
<proteinExistence type="predicted"/>
<dbReference type="InterPro" id="IPR011050">
    <property type="entry name" value="Pectin_lyase_fold/virulence"/>
</dbReference>